<dbReference type="GO" id="GO:0050583">
    <property type="term" value="F:hydrogen dehydrogenase (NADP+) activity"/>
    <property type="evidence" value="ECO:0007669"/>
    <property type="project" value="UniProtKB-EC"/>
</dbReference>
<dbReference type="Gene3D" id="6.10.250.1450">
    <property type="match status" value="1"/>
</dbReference>
<gene>
    <name evidence="9" type="primary">hndC</name>
    <name evidence="9" type="ORF">Pan181_41220</name>
</gene>
<dbReference type="Gene3D" id="3.10.20.600">
    <property type="match status" value="1"/>
</dbReference>
<organism evidence="9 10">
    <name type="scientific">Aeoliella mucimassa</name>
    <dbReference type="NCBI Taxonomy" id="2527972"/>
    <lineage>
        <taxon>Bacteria</taxon>
        <taxon>Pseudomonadati</taxon>
        <taxon>Planctomycetota</taxon>
        <taxon>Planctomycetia</taxon>
        <taxon>Pirellulales</taxon>
        <taxon>Lacipirellulaceae</taxon>
        <taxon>Aeoliella</taxon>
    </lineage>
</organism>
<dbReference type="FunFam" id="3.40.50.11540:FF:000001">
    <property type="entry name" value="NADH dehydrogenase [ubiquinone] flavoprotein 1, mitochondrial"/>
    <property type="match status" value="1"/>
</dbReference>
<keyword evidence="3" id="KW-0479">Metal-binding</keyword>
<comment type="similarity">
    <text evidence="1">Belongs to the complex I 51 kDa subunit family.</text>
</comment>
<dbReference type="GO" id="GO:0051539">
    <property type="term" value="F:4 iron, 4 sulfur cluster binding"/>
    <property type="evidence" value="ECO:0007669"/>
    <property type="project" value="UniProtKB-KW"/>
</dbReference>
<reference evidence="9 10" key="1">
    <citation type="submission" date="2019-02" db="EMBL/GenBank/DDBJ databases">
        <title>Deep-cultivation of Planctomycetes and their phenomic and genomic characterization uncovers novel biology.</title>
        <authorList>
            <person name="Wiegand S."/>
            <person name="Jogler M."/>
            <person name="Boedeker C."/>
            <person name="Pinto D."/>
            <person name="Vollmers J."/>
            <person name="Rivas-Marin E."/>
            <person name="Kohn T."/>
            <person name="Peeters S.H."/>
            <person name="Heuer A."/>
            <person name="Rast P."/>
            <person name="Oberbeckmann S."/>
            <person name="Bunk B."/>
            <person name="Jeske O."/>
            <person name="Meyerdierks A."/>
            <person name="Storesund J.E."/>
            <person name="Kallscheuer N."/>
            <person name="Luecker S."/>
            <person name="Lage O.M."/>
            <person name="Pohl T."/>
            <person name="Merkel B.J."/>
            <person name="Hornburger P."/>
            <person name="Mueller R.-W."/>
            <person name="Bruemmer F."/>
            <person name="Labrenz M."/>
            <person name="Spormann A.M."/>
            <person name="Op den Camp H."/>
            <person name="Overmann J."/>
            <person name="Amann R."/>
            <person name="Jetten M.S.M."/>
            <person name="Mascher T."/>
            <person name="Medema M.H."/>
            <person name="Devos D.P."/>
            <person name="Kaster A.-K."/>
            <person name="Ovreas L."/>
            <person name="Rohde M."/>
            <person name="Galperin M.Y."/>
            <person name="Jogler C."/>
        </authorList>
    </citation>
    <scope>NUCLEOTIDE SEQUENCE [LARGE SCALE GENOMIC DNA]</scope>
    <source>
        <strain evidence="9 10">Pan181</strain>
    </source>
</reference>
<name>A0A518AT41_9BACT</name>
<evidence type="ECO:0000256" key="7">
    <source>
        <dbReference type="SAM" id="Phobius"/>
    </source>
</evidence>
<keyword evidence="10" id="KW-1185">Reference proteome</keyword>
<feature type="region of interest" description="Disordered" evidence="6">
    <location>
        <begin position="108"/>
        <end position="147"/>
    </location>
</feature>
<evidence type="ECO:0000256" key="1">
    <source>
        <dbReference type="ARBA" id="ARBA00007523"/>
    </source>
</evidence>
<dbReference type="Pfam" id="PF00037">
    <property type="entry name" value="Fer4"/>
    <property type="match status" value="1"/>
</dbReference>
<dbReference type="GO" id="GO:0046872">
    <property type="term" value="F:metal ion binding"/>
    <property type="evidence" value="ECO:0007669"/>
    <property type="project" value="UniProtKB-KW"/>
</dbReference>
<sequence>MRIALPARLRRLAGYATAAVLAVCLVVLLVDSVHWSNTYAASRESLDQAEQAAREAPTANDALYSLVEQQTDESLARDRRIRTFSLGAIVSTAVMVLLLRSPATGQPALPETIQHSLPRPNDTTPTSTGDEPSIVAPASTGQAPPPIDLTKVSDIVDRTGNTPQQLIAQLHAIQEEYRYLPTEALDELCRITGTTPAHVAGVASFYARFRTTPCGKHRVEVCRGTACHVAGADRVVEELYRHFGIAPGNDTDLAQQVTVETVGCLGCCDLAPVVSRDGELSAHVRVEDLPEIVEACLESPKSRKYRPRKGGNNATANGQLSWQQLLDWCARRLGGESPADDSAHAVPAAELLSSAESNSDTSIITGLWAGNRQQSLDEYEQQGGFAALAKCLSALKPVEVLSEIDISGLRGRGGGGFPTVRKWRIVADGSGDKYVVCNGDEGDPGAFMDRSIMETSPASVLEGMLIAGYAVGASRGVVYVRGEYPVAVRRMRETIEQLKAKGYLGQGILGSSFDFSIELVEGGGAFVCGEETALIESIMGHRGTPHHRPPYPAVAGLWGRPTLVNNVETLAAVPWILRHGGQPFADLGSTTSKGTKVFSLAGKIRRGGLVEAPMGTTIRQLIDDYGGGVPEGRTLKAVQIGGPSGGCIPAELCDTPVDYEALRELGAIMGSGGLVVLDDTDCMVDVARYFLEFTQQESCGHCTFCRVGTRKLLDLLNKLCEGKASPHDLNEIESLAHGITLGSLCGLGKTAPNPVITTLRYFRHEYEAHLKGHCPSARCKPLVDYVVTHDCVGCTLCAQHCPVAAIEATPYKQHTIDLDLCTRCDACRTTCPELAIETVSPRAKAAPRKPVGMS</sequence>
<dbReference type="Gene3D" id="1.10.10.1590">
    <property type="entry name" value="NADH-quinone oxidoreductase subunit E"/>
    <property type="match status" value="1"/>
</dbReference>
<dbReference type="SUPFAM" id="SSF52833">
    <property type="entry name" value="Thioredoxin-like"/>
    <property type="match status" value="1"/>
</dbReference>
<evidence type="ECO:0000313" key="10">
    <source>
        <dbReference type="Proteomes" id="UP000315750"/>
    </source>
</evidence>
<dbReference type="SUPFAM" id="SSF140490">
    <property type="entry name" value="Nqo1C-terminal domain-like"/>
    <property type="match status" value="1"/>
</dbReference>
<dbReference type="RefSeq" id="WP_145249343.1">
    <property type="nucleotide sequence ID" value="NZ_CP036278.1"/>
</dbReference>
<dbReference type="InterPro" id="IPR042128">
    <property type="entry name" value="NuoE_dom"/>
</dbReference>
<dbReference type="PROSITE" id="PS51379">
    <property type="entry name" value="4FE4S_FER_2"/>
    <property type="match status" value="2"/>
</dbReference>
<dbReference type="InterPro" id="IPR017900">
    <property type="entry name" value="4Fe4S_Fe_S_CS"/>
</dbReference>
<dbReference type="PROSITE" id="PS00198">
    <property type="entry name" value="4FE4S_FER_1"/>
    <property type="match status" value="1"/>
</dbReference>
<dbReference type="Proteomes" id="UP000315750">
    <property type="component" value="Chromosome"/>
</dbReference>
<protein>
    <submittedName>
        <fullName evidence="9">NADP-reducing hydrogenase subunit HndC</fullName>
        <ecNumber evidence="9">1.12.1.3</ecNumber>
    </submittedName>
</protein>
<proteinExistence type="inferred from homology"/>
<dbReference type="InterPro" id="IPR036249">
    <property type="entry name" value="Thioredoxin-like_sf"/>
</dbReference>
<accession>A0A518AT41</accession>
<evidence type="ECO:0000313" key="9">
    <source>
        <dbReference type="EMBL" id="QDU57899.1"/>
    </source>
</evidence>
<evidence type="ECO:0000256" key="3">
    <source>
        <dbReference type="ARBA" id="ARBA00022723"/>
    </source>
</evidence>
<feature type="domain" description="4Fe-4S ferredoxin-type" evidence="8">
    <location>
        <begin position="812"/>
        <end position="841"/>
    </location>
</feature>
<evidence type="ECO:0000259" key="8">
    <source>
        <dbReference type="PROSITE" id="PS51379"/>
    </source>
</evidence>
<keyword evidence="5" id="KW-0411">Iron-sulfur</keyword>
<keyword evidence="4" id="KW-0408">Iron</keyword>
<evidence type="ECO:0000256" key="6">
    <source>
        <dbReference type="SAM" id="MobiDB-lite"/>
    </source>
</evidence>
<keyword evidence="7" id="KW-0472">Membrane</keyword>
<keyword evidence="7" id="KW-0812">Transmembrane</keyword>
<dbReference type="Pfam" id="PF01257">
    <property type="entry name" value="2Fe-2S_thioredx"/>
    <property type="match status" value="1"/>
</dbReference>
<evidence type="ECO:0000256" key="2">
    <source>
        <dbReference type="ARBA" id="ARBA00022485"/>
    </source>
</evidence>
<dbReference type="SUPFAM" id="SSF54862">
    <property type="entry name" value="4Fe-4S ferredoxins"/>
    <property type="match status" value="1"/>
</dbReference>
<feature type="transmembrane region" description="Helical" evidence="7">
    <location>
        <begin position="12"/>
        <end position="30"/>
    </location>
</feature>
<dbReference type="PANTHER" id="PTHR43578:SF3">
    <property type="entry name" value="NADH-QUINONE OXIDOREDUCTASE SUBUNIT F"/>
    <property type="match status" value="1"/>
</dbReference>
<dbReference type="InterPro" id="IPR041921">
    <property type="entry name" value="NuoE_N"/>
</dbReference>
<dbReference type="AlphaFoldDB" id="A0A518AT41"/>
<dbReference type="InterPro" id="IPR019575">
    <property type="entry name" value="Nuop51_4Fe4S-bd"/>
</dbReference>
<feature type="compositionally biased region" description="Polar residues" evidence="6">
    <location>
        <begin position="121"/>
        <end position="130"/>
    </location>
</feature>
<dbReference type="InterPro" id="IPR037207">
    <property type="entry name" value="Nuop51_4Fe4S-bd_sf"/>
</dbReference>
<dbReference type="Pfam" id="PF01512">
    <property type="entry name" value="Complex1_51K"/>
    <property type="match status" value="1"/>
</dbReference>
<keyword evidence="9" id="KW-0560">Oxidoreductase</keyword>
<dbReference type="Gene3D" id="3.40.50.11540">
    <property type="entry name" value="NADH-ubiquinone oxidoreductase 51kDa subunit"/>
    <property type="match status" value="1"/>
</dbReference>
<dbReference type="Gene3D" id="3.30.70.20">
    <property type="match status" value="1"/>
</dbReference>
<dbReference type="SMART" id="SM00928">
    <property type="entry name" value="NADH_4Fe-4S"/>
    <property type="match status" value="1"/>
</dbReference>
<dbReference type="Pfam" id="PF10589">
    <property type="entry name" value="NADH_4Fe-4S"/>
    <property type="match status" value="1"/>
</dbReference>
<dbReference type="EC" id="1.12.1.3" evidence="9"/>
<dbReference type="CDD" id="cd03064">
    <property type="entry name" value="TRX_Fd_NuoE"/>
    <property type="match status" value="1"/>
</dbReference>
<evidence type="ECO:0000256" key="4">
    <source>
        <dbReference type="ARBA" id="ARBA00023004"/>
    </source>
</evidence>
<dbReference type="SUPFAM" id="SSF142019">
    <property type="entry name" value="Nqo1 FMN-binding domain-like"/>
    <property type="match status" value="1"/>
</dbReference>
<feature type="domain" description="4Fe-4S ferredoxin-type" evidence="8">
    <location>
        <begin position="779"/>
        <end position="811"/>
    </location>
</feature>
<dbReference type="InterPro" id="IPR011538">
    <property type="entry name" value="Nuo51_FMN-bd"/>
</dbReference>
<keyword evidence="2" id="KW-0004">4Fe-4S</keyword>
<dbReference type="InterPro" id="IPR037225">
    <property type="entry name" value="Nuo51_FMN-bd_sf"/>
</dbReference>
<dbReference type="Gene3D" id="1.20.1440.230">
    <property type="entry name" value="NADH-ubiquinone oxidoreductase 51kDa subunit, iron-sulphur binding domain"/>
    <property type="match status" value="1"/>
</dbReference>
<dbReference type="OrthoDB" id="9761899at2"/>
<dbReference type="PANTHER" id="PTHR43578">
    <property type="entry name" value="NADH-QUINONE OXIDOREDUCTASE SUBUNIT F"/>
    <property type="match status" value="1"/>
</dbReference>
<dbReference type="InterPro" id="IPR017896">
    <property type="entry name" value="4Fe4S_Fe-S-bd"/>
</dbReference>
<dbReference type="Gene3D" id="3.40.30.10">
    <property type="entry name" value="Glutaredoxin"/>
    <property type="match status" value="1"/>
</dbReference>
<evidence type="ECO:0000256" key="5">
    <source>
        <dbReference type="ARBA" id="ARBA00023014"/>
    </source>
</evidence>
<dbReference type="EMBL" id="CP036278">
    <property type="protein sequence ID" value="QDU57899.1"/>
    <property type="molecule type" value="Genomic_DNA"/>
</dbReference>
<keyword evidence="7" id="KW-1133">Transmembrane helix</keyword>
<dbReference type="KEGG" id="amuc:Pan181_41220"/>
<dbReference type="SUPFAM" id="SSF142984">
    <property type="entry name" value="Nqo1 middle domain-like"/>
    <property type="match status" value="1"/>
</dbReference>